<dbReference type="RefSeq" id="WP_097016498.1">
    <property type="nucleotide sequence ID" value="NZ_OBDZ01000003.1"/>
</dbReference>
<name>A0A285FW17_9FIRM</name>
<dbReference type="Proteomes" id="UP000219573">
    <property type="component" value="Unassembled WGS sequence"/>
</dbReference>
<evidence type="ECO:0000313" key="4">
    <source>
        <dbReference type="Proteomes" id="UP000219573"/>
    </source>
</evidence>
<evidence type="ECO:0000259" key="2">
    <source>
        <dbReference type="Pfam" id="PF13439"/>
    </source>
</evidence>
<dbReference type="GO" id="GO:0016758">
    <property type="term" value="F:hexosyltransferase activity"/>
    <property type="evidence" value="ECO:0007669"/>
    <property type="project" value="TreeGrafter"/>
</dbReference>
<keyword evidence="4" id="KW-1185">Reference proteome</keyword>
<dbReference type="AlphaFoldDB" id="A0A285FW17"/>
<dbReference type="Gene3D" id="3.40.50.2000">
    <property type="entry name" value="Glycogen Phosphorylase B"/>
    <property type="match status" value="2"/>
</dbReference>
<evidence type="ECO:0000259" key="1">
    <source>
        <dbReference type="Pfam" id="PF00534"/>
    </source>
</evidence>
<dbReference type="PANTHER" id="PTHR45947">
    <property type="entry name" value="SULFOQUINOVOSYL TRANSFERASE SQD2"/>
    <property type="match status" value="1"/>
</dbReference>
<dbReference type="InterPro" id="IPR050194">
    <property type="entry name" value="Glycosyltransferase_grp1"/>
</dbReference>
<feature type="domain" description="Glycosyltransferase subfamily 4-like N-terminal" evidence="2">
    <location>
        <begin position="16"/>
        <end position="181"/>
    </location>
</feature>
<dbReference type="SUPFAM" id="SSF53756">
    <property type="entry name" value="UDP-Glycosyltransferase/glycogen phosphorylase"/>
    <property type="match status" value="1"/>
</dbReference>
<dbReference type="EMBL" id="OBDZ01000003">
    <property type="protein sequence ID" value="SNY15313.1"/>
    <property type="molecule type" value="Genomic_DNA"/>
</dbReference>
<dbReference type="CDD" id="cd03801">
    <property type="entry name" value="GT4_PimA-like"/>
    <property type="match status" value="1"/>
</dbReference>
<dbReference type="InterPro" id="IPR001296">
    <property type="entry name" value="Glyco_trans_1"/>
</dbReference>
<keyword evidence="3" id="KW-0808">Transferase</keyword>
<protein>
    <submittedName>
        <fullName evidence="3">Glycosyltransferase involved in cell wall bisynthesis</fullName>
    </submittedName>
</protein>
<evidence type="ECO:0000313" key="3">
    <source>
        <dbReference type="EMBL" id="SNY15313.1"/>
    </source>
</evidence>
<reference evidence="4" key="1">
    <citation type="submission" date="2017-09" db="EMBL/GenBank/DDBJ databases">
        <authorList>
            <person name="Varghese N."/>
            <person name="Submissions S."/>
        </authorList>
    </citation>
    <scope>NUCLEOTIDE SEQUENCE [LARGE SCALE GENOMIC DNA]</scope>
    <source>
        <strain evidence="4">MSL47</strain>
    </source>
</reference>
<sequence length="373" mass="42920">MKKVLIISHEFPPETGGAGSYAFDIANGLGKKEQFDITVVTKKNKYRSLKNINFSIKSIKTYPKIGFWNLWREVNKLNLEEYNRIILNDIGAGQVGAFFLNDAIKEKAVCVLHGSEPEVIYGGKNKILKLINYSALYTKLLKKCFGIIAVSEDMKKKFIEFSNLTSIEKRIFVIRNGIDVNQFCPSKVDLYNRYKIPKNNKLILTVSRITKLKGYDNKLSILEKLRDRFPHFTWIIVGDGDYLNDFKEKVRESSLSNQVIFVGKIRRDLLKEYYSSVDLFFLLSEYRESFGLVYLEANACGCPVIGNKYGGVKEVIINGVNGYCVNNLNHQFIIEMLFNILNKKIFDKDVILKYAYENKIDNTLQEIANKLEL</sequence>
<dbReference type="Pfam" id="PF00534">
    <property type="entry name" value="Glycos_transf_1"/>
    <property type="match status" value="1"/>
</dbReference>
<dbReference type="InterPro" id="IPR028098">
    <property type="entry name" value="Glyco_trans_4-like_N"/>
</dbReference>
<proteinExistence type="predicted"/>
<dbReference type="Pfam" id="PF13439">
    <property type="entry name" value="Glyco_transf_4"/>
    <property type="match status" value="1"/>
</dbReference>
<feature type="domain" description="Glycosyl transferase family 1" evidence="1">
    <location>
        <begin position="194"/>
        <end position="345"/>
    </location>
</feature>
<gene>
    <name evidence="3" type="ORF">SAMN06265827_10315</name>
</gene>
<accession>A0A285FW17</accession>
<dbReference type="PANTHER" id="PTHR45947:SF3">
    <property type="entry name" value="SULFOQUINOVOSYL TRANSFERASE SQD2"/>
    <property type="match status" value="1"/>
</dbReference>
<organism evidence="3 4">
    <name type="scientific">Orenia metallireducens</name>
    <dbReference type="NCBI Taxonomy" id="1413210"/>
    <lineage>
        <taxon>Bacteria</taxon>
        <taxon>Bacillati</taxon>
        <taxon>Bacillota</taxon>
        <taxon>Clostridia</taxon>
        <taxon>Halanaerobiales</taxon>
        <taxon>Halobacteroidaceae</taxon>
        <taxon>Orenia</taxon>
    </lineage>
</organism>